<reference evidence="2 3" key="1">
    <citation type="submission" date="2020-08" db="EMBL/GenBank/DDBJ databases">
        <title>Genome public.</title>
        <authorList>
            <person name="Liu C."/>
            <person name="Sun Q."/>
        </authorList>
    </citation>
    <scope>NUCLEOTIDE SEQUENCE [LARGE SCALE GENOMIC DNA]</scope>
    <source>
        <strain evidence="2 3">BX3</strain>
    </source>
</reference>
<dbReference type="Proteomes" id="UP000637513">
    <property type="component" value="Unassembled WGS sequence"/>
</dbReference>
<feature type="chain" id="PRO_5045556452" description="Lipoprotein" evidence="1">
    <location>
        <begin position="25"/>
        <end position="205"/>
    </location>
</feature>
<dbReference type="PROSITE" id="PS51257">
    <property type="entry name" value="PROKAR_LIPOPROTEIN"/>
    <property type="match status" value="1"/>
</dbReference>
<proteinExistence type="predicted"/>
<organism evidence="2 3">
    <name type="scientific">Jutongia hominis</name>
    <dbReference type="NCBI Taxonomy" id="2763664"/>
    <lineage>
        <taxon>Bacteria</taxon>
        <taxon>Bacillati</taxon>
        <taxon>Bacillota</taxon>
        <taxon>Clostridia</taxon>
        <taxon>Lachnospirales</taxon>
        <taxon>Lachnospiraceae</taxon>
        <taxon>Jutongia</taxon>
    </lineage>
</organism>
<protein>
    <recommendedName>
        <fullName evidence="4">Lipoprotein</fullName>
    </recommendedName>
</protein>
<accession>A0ABR7MRY3</accession>
<comment type="caution">
    <text evidence="2">The sequence shown here is derived from an EMBL/GenBank/DDBJ whole genome shotgun (WGS) entry which is preliminary data.</text>
</comment>
<gene>
    <name evidence="2" type="ORF">H8700_02365</name>
</gene>
<dbReference type="RefSeq" id="WP_249302778.1">
    <property type="nucleotide sequence ID" value="NZ_JACRSW010000008.1"/>
</dbReference>
<sequence length="205" mass="22845">MKKTMMLGLMIVSMCFVLTGCKSADYKKANEYQTNGQYKKALDIYNTISDYKDSKSKSEECKKKMDALVNNPKEQYIIKCLKKVKVITGISAVTEDNDPNGNLGKSGEYTSQIFFSCKWVDQSDFSDQEKTIIDKGTACGGSVEVYDSIENANKRNDYLAFFDGSRLDSGSHKIVGTVIVRTSYKLPSSKQKKLEKAIITQLIGG</sequence>
<evidence type="ECO:0008006" key="4">
    <source>
        <dbReference type="Google" id="ProtNLM"/>
    </source>
</evidence>
<keyword evidence="1" id="KW-0732">Signal</keyword>
<keyword evidence="3" id="KW-1185">Reference proteome</keyword>
<evidence type="ECO:0000313" key="2">
    <source>
        <dbReference type="EMBL" id="MBC8556555.1"/>
    </source>
</evidence>
<evidence type="ECO:0000313" key="3">
    <source>
        <dbReference type="Proteomes" id="UP000637513"/>
    </source>
</evidence>
<feature type="signal peptide" evidence="1">
    <location>
        <begin position="1"/>
        <end position="24"/>
    </location>
</feature>
<evidence type="ECO:0000256" key="1">
    <source>
        <dbReference type="SAM" id="SignalP"/>
    </source>
</evidence>
<dbReference type="EMBL" id="JACRSW010000008">
    <property type="protein sequence ID" value="MBC8556555.1"/>
    <property type="molecule type" value="Genomic_DNA"/>
</dbReference>
<name>A0ABR7MRY3_9FIRM</name>